<evidence type="ECO:0000313" key="2">
    <source>
        <dbReference type="EMBL" id="KAB8202614.1"/>
    </source>
</evidence>
<evidence type="ECO:0000256" key="1">
    <source>
        <dbReference type="SAM" id="Phobius"/>
    </source>
</evidence>
<sequence>MMSSAVIFTLTFFLSLFLFAASSLVPPRTLRQLLVFAFVLSVPFLIGSLITLAISHYTRSRTRRTTSLHMSF</sequence>
<evidence type="ECO:0000313" key="3">
    <source>
        <dbReference type="Proteomes" id="UP000326532"/>
    </source>
</evidence>
<feature type="transmembrane region" description="Helical" evidence="1">
    <location>
        <begin position="33"/>
        <end position="54"/>
    </location>
</feature>
<proteinExistence type="predicted"/>
<keyword evidence="1" id="KW-1133">Transmembrane helix</keyword>
<dbReference type="Proteomes" id="UP000326532">
    <property type="component" value="Unassembled WGS sequence"/>
</dbReference>
<accession>A0A5N6DBI2</accession>
<keyword evidence="3" id="KW-1185">Reference proteome</keyword>
<keyword evidence="1" id="KW-0812">Transmembrane</keyword>
<gene>
    <name evidence="2" type="ORF">BDV34DRAFT_200759</name>
</gene>
<reference evidence="2 3" key="1">
    <citation type="submission" date="2019-04" db="EMBL/GenBank/DDBJ databases">
        <title>Fungal friends and foes A comparative genomics study of 23 Aspergillus species from section Flavi.</title>
        <authorList>
            <consortium name="DOE Joint Genome Institute"/>
            <person name="Kjaerbolling I."/>
            <person name="Vesth T.C."/>
            <person name="Frisvad J.C."/>
            <person name="Nybo J.L."/>
            <person name="Theobald S."/>
            <person name="Kildgaard S."/>
            <person name="Petersen T.I."/>
            <person name="Kuo A."/>
            <person name="Sato A."/>
            <person name="Lyhne E.K."/>
            <person name="Kogle M.E."/>
            <person name="Wiebenga A."/>
            <person name="Kun R.S."/>
            <person name="Lubbers R.J."/>
            <person name="Makela M.R."/>
            <person name="Barry K."/>
            <person name="Chovatia M."/>
            <person name="Clum A."/>
            <person name="Daum C."/>
            <person name="Haridas S."/>
            <person name="He G."/>
            <person name="LaButti K."/>
            <person name="Lipzen A."/>
            <person name="Mondo S."/>
            <person name="Pangilinan J."/>
            <person name="Riley R."/>
            <person name="Salamov A."/>
            <person name="Simmons B.A."/>
            <person name="Magnuson J.K."/>
            <person name="Henrissat B."/>
            <person name="Mortensen U.H."/>
            <person name="Larsen T.O."/>
            <person name="De vries R.P."/>
            <person name="Grigoriev I.V."/>
            <person name="Machida M."/>
            <person name="Baker S.E."/>
            <person name="Andersen M.R."/>
        </authorList>
    </citation>
    <scope>NUCLEOTIDE SEQUENCE [LARGE SCALE GENOMIC DNA]</scope>
    <source>
        <strain evidence="2 3">CBS 117618</strain>
    </source>
</reference>
<keyword evidence="1" id="KW-0472">Membrane</keyword>
<name>A0A5N6DBI2_ASPPA</name>
<organism evidence="2 3">
    <name type="scientific">Aspergillus parasiticus</name>
    <dbReference type="NCBI Taxonomy" id="5067"/>
    <lineage>
        <taxon>Eukaryota</taxon>
        <taxon>Fungi</taxon>
        <taxon>Dikarya</taxon>
        <taxon>Ascomycota</taxon>
        <taxon>Pezizomycotina</taxon>
        <taxon>Eurotiomycetes</taxon>
        <taxon>Eurotiomycetidae</taxon>
        <taxon>Eurotiales</taxon>
        <taxon>Aspergillaceae</taxon>
        <taxon>Aspergillus</taxon>
        <taxon>Aspergillus subgen. Circumdati</taxon>
    </lineage>
</organism>
<dbReference type="VEuPathDB" id="FungiDB:BDV34DRAFT_200759"/>
<dbReference type="OMA" id="PLVPWDP"/>
<dbReference type="EMBL" id="ML735002">
    <property type="protein sequence ID" value="KAB8202614.1"/>
    <property type="molecule type" value="Genomic_DNA"/>
</dbReference>
<dbReference type="AlphaFoldDB" id="A0A5N6DBI2"/>
<protein>
    <submittedName>
        <fullName evidence="2">Uncharacterized protein</fullName>
    </submittedName>
</protein>